<evidence type="ECO:0000313" key="1">
    <source>
        <dbReference type="EMBL" id="KAH9486493.1"/>
    </source>
</evidence>
<comment type="caution">
    <text evidence="1">The sequence shown here is derived from an EMBL/GenBank/DDBJ whole genome shotgun (WGS) entry which is preliminary data.</text>
</comment>
<gene>
    <name evidence="1" type="ORF">JR316_0000558</name>
</gene>
<dbReference type="Proteomes" id="UP000664032">
    <property type="component" value="Unassembled WGS sequence"/>
</dbReference>
<organism evidence="1 2">
    <name type="scientific">Psilocybe cubensis</name>
    <name type="common">Psychedelic mushroom</name>
    <name type="synonym">Stropharia cubensis</name>
    <dbReference type="NCBI Taxonomy" id="181762"/>
    <lineage>
        <taxon>Eukaryota</taxon>
        <taxon>Fungi</taxon>
        <taxon>Dikarya</taxon>
        <taxon>Basidiomycota</taxon>
        <taxon>Agaricomycotina</taxon>
        <taxon>Agaricomycetes</taxon>
        <taxon>Agaricomycetidae</taxon>
        <taxon>Agaricales</taxon>
        <taxon>Agaricineae</taxon>
        <taxon>Strophariaceae</taxon>
        <taxon>Psilocybe</taxon>
    </lineage>
</organism>
<name>A0ACB8HFB2_PSICU</name>
<evidence type="ECO:0000313" key="2">
    <source>
        <dbReference type="Proteomes" id="UP000664032"/>
    </source>
</evidence>
<sequence length="873" mass="96290">MPPRRKPTSTRQKKADQQLKRAIKRGDVPQPEVKKKPLRGRKPRIGPTGERIGSADTSVIQSARKLQSAFIKLPPNYLEQTKQLASDLVLQRPIPDENAIFHNFVHANDSEVEALSCPRRPKWRFDMTKLEVEKNEEGVFKKYIAQTDRALDQWQNKADLATSHTDSSPTMPRSPSYFERNIEVWRQLWRVTEISQIILVLLDSRCPVLHYPPSLANYLTGRKVILVLTKVDISGTERVKAWVDYINKNYPNSRIVEVESYAEKQASTDHQGRKHYVPCIPEHFRAKLVRMIKEVHQELLEPPEKVANNPDRLKTWFPPVKREIDWDAVMQAKGSKVGVAVGGAAAPRPISPGETEQQESSNHHQEPNFLTIGLIGQPNVGKSSLLNALFGASKVRASKTAGKTKHFQTLYWTPDVRLVDCPGLVMPNYVPMEMQVLCGILPISRVSAVSACVHFVSQLLPLERIFKLVHPSSKAPPVEDKRTWRDDKKVLKVDESQKSPAWTAMDILTAYAEDKGWITAKAGRPDIHRAGNAILRTLAEGRIGWAFWPPDTPLEEATTADDHLGIWIPLSDHTDDISASDRESEEEDDIHETESPSFSAPAEEEDSEESEFGEEAQSSVSQVGVSGRFGALALSEGEETIYLAGDSTMAKGGGGSGTDGWGQYLAQYLTLPVVNNAIAGRSARSYTVEGRFTTLINTVKPGDFVVIEFGHNDGTSGATDNGRQDAVGNDTTTTATVTAANGTSIVIHTFNFYVQNAVNSLKAKGAIPIVSSQTPDNIWTNGVIGPPSRFVGYAQLAASRTSVTYIDHFDYVAQAYDSLGQTTTTTFYPLDHTHTSPTGANIVAQTFVRGLICSTSTLNKKLSASGNTVPGEQ</sequence>
<reference evidence="1" key="1">
    <citation type="submission" date="2021-10" db="EMBL/GenBank/DDBJ databases">
        <title>Psilocybe cubensis genome.</title>
        <authorList>
            <person name="Mckernan K.J."/>
            <person name="Crawford S."/>
            <person name="Trippe A."/>
            <person name="Kane L.T."/>
            <person name="Mclaughlin S."/>
        </authorList>
    </citation>
    <scope>NUCLEOTIDE SEQUENCE</scope>
    <source>
        <strain evidence="1">MGC-MH-2018</strain>
    </source>
</reference>
<accession>A0ACB8HFB2</accession>
<keyword evidence="2" id="KW-1185">Reference proteome</keyword>
<protein>
    <submittedName>
        <fullName evidence="1">Rhamnogalacturonan acetylesterase</fullName>
    </submittedName>
</protein>
<dbReference type="EMBL" id="JAFIQS020000001">
    <property type="protein sequence ID" value="KAH9486493.1"/>
    <property type="molecule type" value="Genomic_DNA"/>
</dbReference>
<proteinExistence type="predicted"/>